<dbReference type="PROSITE" id="PS50850">
    <property type="entry name" value="MFS"/>
    <property type="match status" value="1"/>
</dbReference>
<evidence type="ECO:0000256" key="3">
    <source>
        <dbReference type="ARBA" id="ARBA00022692"/>
    </source>
</evidence>
<dbReference type="AlphaFoldDB" id="A0AA85GBD5"/>
<comment type="subcellular location">
    <subcellularLocation>
        <location evidence="1">Membrane</location>
        <topology evidence="1">Multi-pass membrane protein</topology>
    </subcellularLocation>
</comment>
<feature type="transmembrane region" description="Helical" evidence="8">
    <location>
        <begin position="369"/>
        <end position="388"/>
    </location>
</feature>
<keyword evidence="3 8" id="KW-0812">Transmembrane</keyword>
<evidence type="ECO:0000259" key="9">
    <source>
        <dbReference type="PROSITE" id="PS50850"/>
    </source>
</evidence>
<dbReference type="WBParaSite" id="SRDH1_84380.2">
    <property type="protein sequence ID" value="SRDH1_84380.2"/>
    <property type="gene ID" value="SRDH1_84380"/>
</dbReference>
<dbReference type="GO" id="GO:0015293">
    <property type="term" value="F:symporter activity"/>
    <property type="evidence" value="ECO:0007669"/>
    <property type="project" value="UniProtKB-KW"/>
</dbReference>
<feature type="transmembrane region" description="Helical" evidence="8">
    <location>
        <begin position="189"/>
        <end position="210"/>
    </location>
</feature>
<evidence type="ECO:0000313" key="11">
    <source>
        <dbReference type="WBParaSite" id="SRDH1_84380.2"/>
    </source>
</evidence>
<dbReference type="InterPro" id="IPR020846">
    <property type="entry name" value="MFS_dom"/>
</dbReference>
<dbReference type="Proteomes" id="UP000050792">
    <property type="component" value="Unassembled WGS sequence"/>
</dbReference>
<dbReference type="GO" id="GO:0006820">
    <property type="term" value="P:monoatomic anion transport"/>
    <property type="evidence" value="ECO:0007669"/>
    <property type="project" value="TreeGrafter"/>
</dbReference>
<evidence type="ECO:0000313" key="10">
    <source>
        <dbReference type="Proteomes" id="UP000050792"/>
    </source>
</evidence>
<feature type="transmembrane region" description="Helical" evidence="8">
    <location>
        <begin position="98"/>
        <end position="119"/>
    </location>
</feature>
<sequence length="560" mass="61895">MSCVTRVFCCKCRYVIATMGFINLILIYMMRVDLNVTMLAMVNDTVDKTSTNHKSFFCSDFYNYTSLTNTEVYFIKSDNTSMQINAGEFNWNRLTQGLILGAFFWGYILTQIPGGILAFRFGPKWIIFSSLFGCAITEFCIPTAARIRVELLITLRVIQGLLQGVVMPNTGCLVGNWSPPSEKSRFTTFVFSGLVIGAVIGQSLAGVISQPRLVHSTDLTTPTYISYWPYVHYIYGIIAVVFSGIWTVLVFNSPNQHPWISSSEKQYILSTSVHNNSENDNKSGRMTSDMVNPPDSRSLDNISVETKVLYKNPVPWGQIFKSSPVWSILICHVCFNWSFYSLITSMPTYMCRVLGFSMTENGLLSSIPYIAQSIVSLIAAYLSDFLIAKHFLSTTSVRKLNNVIALGGLGLGLISVSLVGCNRMAAIVLFSVTIGLMGFSLAGYGSNALDLAPIYNGNIISVTNTAATLPGIFGPLVIGYVTRNSSSIHNWMIVFGIAAGIAWFGALMNLWLTSGEIQPWGRLIYIKNTNNNPLNRQSSITTGNTSPKFQNIVTNETENH</sequence>
<feature type="transmembrane region" description="Helical" evidence="8">
    <location>
        <begin position="157"/>
        <end position="177"/>
    </location>
</feature>
<keyword evidence="5 8" id="KW-1133">Transmembrane helix</keyword>
<dbReference type="Pfam" id="PF07690">
    <property type="entry name" value="MFS_1"/>
    <property type="match status" value="1"/>
</dbReference>
<name>A0AA85GBD5_9TREM</name>
<evidence type="ECO:0000256" key="6">
    <source>
        <dbReference type="ARBA" id="ARBA00023136"/>
    </source>
</evidence>
<organism evidence="10 11">
    <name type="scientific">Schistosoma rodhaini</name>
    <dbReference type="NCBI Taxonomy" id="6188"/>
    <lineage>
        <taxon>Eukaryota</taxon>
        <taxon>Metazoa</taxon>
        <taxon>Spiralia</taxon>
        <taxon>Lophotrochozoa</taxon>
        <taxon>Platyhelminthes</taxon>
        <taxon>Trematoda</taxon>
        <taxon>Digenea</taxon>
        <taxon>Strigeidida</taxon>
        <taxon>Schistosomatoidea</taxon>
        <taxon>Schistosomatidae</taxon>
        <taxon>Schistosoma</taxon>
    </lineage>
</organism>
<keyword evidence="6 8" id="KW-0472">Membrane</keyword>
<feature type="transmembrane region" description="Helical" evidence="8">
    <location>
        <begin position="488"/>
        <end position="512"/>
    </location>
</feature>
<feature type="transmembrane region" description="Helical" evidence="8">
    <location>
        <begin position="126"/>
        <end position="145"/>
    </location>
</feature>
<feature type="domain" description="Major facilitator superfamily (MFS) profile" evidence="9">
    <location>
        <begin position="19"/>
        <end position="517"/>
    </location>
</feature>
<dbReference type="FunFam" id="1.20.1250.20:FF:000003">
    <property type="entry name" value="Solute carrier family 17 member 3"/>
    <property type="match status" value="1"/>
</dbReference>
<dbReference type="InterPro" id="IPR036259">
    <property type="entry name" value="MFS_trans_sf"/>
</dbReference>
<accession>A0AA85GBD5</accession>
<feature type="transmembrane region" description="Helical" evidence="8">
    <location>
        <begin position="12"/>
        <end position="30"/>
    </location>
</feature>
<evidence type="ECO:0000256" key="8">
    <source>
        <dbReference type="SAM" id="Phobius"/>
    </source>
</evidence>
<keyword evidence="10" id="KW-1185">Reference proteome</keyword>
<feature type="transmembrane region" description="Helical" evidence="8">
    <location>
        <begin position="457"/>
        <end position="482"/>
    </location>
</feature>
<dbReference type="PANTHER" id="PTHR11662">
    <property type="entry name" value="SOLUTE CARRIER FAMILY 17"/>
    <property type="match status" value="1"/>
</dbReference>
<dbReference type="PANTHER" id="PTHR11662:SF399">
    <property type="entry name" value="FI19708P1-RELATED"/>
    <property type="match status" value="1"/>
</dbReference>
<dbReference type="InterPro" id="IPR011701">
    <property type="entry name" value="MFS"/>
</dbReference>
<reference evidence="11" key="2">
    <citation type="submission" date="2023-11" db="UniProtKB">
        <authorList>
            <consortium name="WormBaseParasite"/>
        </authorList>
    </citation>
    <scope>IDENTIFICATION</scope>
</reference>
<keyword evidence="4" id="KW-0769">Symport</keyword>
<dbReference type="GO" id="GO:0016020">
    <property type="term" value="C:membrane"/>
    <property type="evidence" value="ECO:0007669"/>
    <property type="project" value="UniProtKB-SubCell"/>
</dbReference>
<reference evidence="10" key="1">
    <citation type="submission" date="2022-06" db="EMBL/GenBank/DDBJ databases">
        <authorList>
            <person name="Berger JAMES D."/>
            <person name="Berger JAMES D."/>
        </authorList>
    </citation>
    <scope>NUCLEOTIDE SEQUENCE [LARGE SCALE GENOMIC DNA]</scope>
</reference>
<protein>
    <recommendedName>
        <fullName evidence="9">Major facilitator superfamily (MFS) profile domain-containing protein</fullName>
    </recommendedName>
</protein>
<feature type="region of interest" description="Disordered" evidence="7">
    <location>
        <begin position="536"/>
        <end position="560"/>
    </location>
</feature>
<evidence type="ECO:0000256" key="4">
    <source>
        <dbReference type="ARBA" id="ARBA00022847"/>
    </source>
</evidence>
<dbReference type="Gene3D" id="1.20.1250.20">
    <property type="entry name" value="MFS general substrate transporter like domains"/>
    <property type="match status" value="2"/>
</dbReference>
<feature type="transmembrane region" description="Helical" evidence="8">
    <location>
        <begin position="425"/>
        <end position="445"/>
    </location>
</feature>
<dbReference type="InterPro" id="IPR050382">
    <property type="entry name" value="MFS_Na/Anion_cotransporter"/>
</dbReference>
<keyword evidence="2" id="KW-0813">Transport</keyword>
<feature type="transmembrane region" description="Helical" evidence="8">
    <location>
        <begin position="400"/>
        <end position="419"/>
    </location>
</feature>
<evidence type="ECO:0000256" key="1">
    <source>
        <dbReference type="ARBA" id="ARBA00004141"/>
    </source>
</evidence>
<feature type="transmembrane region" description="Helical" evidence="8">
    <location>
        <begin position="325"/>
        <end position="349"/>
    </location>
</feature>
<evidence type="ECO:0000256" key="5">
    <source>
        <dbReference type="ARBA" id="ARBA00022989"/>
    </source>
</evidence>
<proteinExistence type="predicted"/>
<dbReference type="SUPFAM" id="SSF103473">
    <property type="entry name" value="MFS general substrate transporter"/>
    <property type="match status" value="1"/>
</dbReference>
<evidence type="ECO:0000256" key="2">
    <source>
        <dbReference type="ARBA" id="ARBA00022448"/>
    </source>
</evidence>
<feature type="transmembrane region" description="Helical" evidence="8">
    <location>
        <begin position="230"/>
        <end position="251"/>
    </location>
</feature>
<evidence type="ECO:0000256" key="7">
    <source>
        <dbReference type="SAM" id="MobiDB-lite"/>
    </source>
</evidence>